<reference evidence="3" key="1">
    <citation type="submission" date="2021-01" db="EMBL/GenBank/DDBJ databases">
        <title>Whole genome shotgun sequence of Demequina activiva NBRC 110675.</title>
        <authorList>
            <person name="Komaki H."/>
            <person name="Tamura T."/>
        </authorList>
    </citation>
    <scope>NUCLEOTIDE SEQUENCE</scope>
    <source>
        <strain evidence="3">NBRC 110675</strain>
    </source>
</reference>
<dbReference type="AlphaFoldDB" id="A0A919Q6I3"/>
<proteinExistence type="inferred from homology"/>
<evidence type="ECO:0000313" key="4">
    <source>
        <dbReference type="Proteomes" id="UP000652354"/>
    </source>
</evidence>
<comment type="similarity">
    <text evidence="1">Belongs to the ROK (NagC/XylR) family.</text>
</comment>
<dbReference type="SUPFAM" id="SSF53067">
    <property type="entry name" value="Actin-like ATPase domain"/>
    <property type="match status" value="1"/>
</dbReference>
<dbReference type="RefSeq" id="WP_203655312.1">
    <property type="nucleotide sequence ID" value="NZ_BONR01000003.1"/>
</dbReference>
<dbReference type="EMBL" id="BONR01000003">
    <property type="protein sequence ID" value="GIG54725.1"/>
    <property type="molecule type" value="Genomic_DNA"/>
</dbReference>
<evidence type="ECO:0000313" key="3">
    <source>
        <dbReference type="EMBL" id="GIG54725.1"/>
    </source>
</evidence>
<protein>
    <submittedName>
        <fullName evidence="3">ROK family protein</fullName>
    </submittedName>
</protein>
<dbReference type="Pfam" id="PF00480">
    <property type="entry name" value="ROK"/>
    <property type="match status" value="1"/>
</dbReference>
<dbReference type="Proteomes" id="UP000652354">
    <property type="component" value="Unassembled WGS sequence"/>
</dbReference>
<sequence>MTTEEARQATAGTRAQQLAGARPAPSRARAAAVRPGARVRPEHARRHNRALVLQALYRGGGMSRADVAREVGLTRVTISDLVGDLIAENLVIELGIRPDSRPGKPATLLDINRSGFSIIGLDLSHNAAFRGVVTNLDGTVLERGEVAVTGVTGDAALDAVCALLDDLLARANAPVIGLGIGSPGLVDLDGTVVSAPNLDWHGLPLQRIVGERYDLPVQVANDANMAAVGERSFGGAGADMMLIRVGRGVGSGIVVGGQLVYGSGFAAGEIGHVVVGTDGGDPCACGKSGCLETWLATPRLEVRLSAAPDDAAREAILREAGERLGISLGPVVGALNLGEVVLAGPQNVLGGALLEGTAETLRSRTMAELHGDLTLRMTTLGRDIVVLGAVVMVLTGQLGVS</sequence>
<dbReference type="PROSITE" id="PS01125">
    <property type="entry name" value="ROK"/>
    <property type="match status" value="1"/>
</dbReference>
<feature type="region of interest" description="Disordered" evidence="2">
    <location>
        <begin position="1"/>
        <end position="45"/>
    </location>
</feature>
<dbReference type="InterPro" id="IPR000600">
    <property type="entry name" value="ROK"/>
</dbReference>
<dbReference type="InterPro" id="IPR036390">
    <property type="entry name" value="WH_DNA-bd_sf"/>
</dbReference>
<dbReference type="InterPro" id="IPR036388">
    <property type="entry name" value="WH-like_DNA-bd_sf"/>
</dbReference>
<dbReference type="InterPro" id="IPR043129">
    <property type="entry name" value="ATPase_NBD"/>
</dbReference>
<feature type="compositionally biased region" description="Low complexity" evidence="2">
    <location>
        <begin position="8"/>
        <end position="38"/>
    </location>
</feature>
<organism evidence="3 4">
    <name type="scientific">Demequina activiva</name>
    <dbReference type="NCBI Taxonomy" id="1582364"/>
    <lineage>
        <taxon>Bacteria</taxon>
        <taxon>Bacillati</taxon>
        <taxon>Actinomycetota</taxon>
        <taxon>Actinomycetes</taxon>
        <taxon>Micrococcales</taxon>
        <taxon>Demequinaceae</taxon>
        <taxon>Demequina</taxon>
    </lineage>
</organism>
<dbReference type="SUPFAM" id="SSF46785">
    <property type="entry name" value="Winged helix' DNA-binding domain"/>
    <property type="match status" value="1"/>
</dbReference>
<comment type="caution">
    <text evidence="3">The sequence shown here is derived from an EMBL/GenBank/DDBJ whole genome shotgun (WGS) entry which is preliminary data.</text>
</comment>
<name>A0A919Q6I3_9MICO</name>
<dbReference type="PANTHER" id="PTHR18964">
    <property type="entry name" value="ROK (REPRESSOR, ORF, KINASE) FAMILY"/>
    <property type="match status" value="1"/>
</dbReference>
<gene>
    <name evidence="3" type="primary">xylR</name>
    <name evidence="3" type="ORF">Dac01nite_14770</name>
</gene>
<keyword evidence="4" id="KW-1185">Reference proteome</keyword>
<dbReference type="Gene3D" id="1.10.10.10">
    <property type="entry name" value="Winged helix-like DNA-binding domain superfamily/Winged helix DNA-binding domain"/>
    <property type="match status" value="1"/>
</dbReference>
<evidence type="ECO:0000256" key="1">
    <source>
        <dbReference type="ARBA" id="ARBA00006479"/>
    </source>
</evidence>
<evidence type="ECO:0000256" key="2">
    <source>
        <dbReference type="SAM" id="MobiDB-lite"/>
    </source>
</evidence>
<dbReference type="PANTHER" id="PTHR18964:SF149">
    <property type="entry name" value="BIFUNCTIONAL UDP-N-ACETYLGLUCOSAMINE 2-EPIMERASE_N-ACETYLMANNOSAMINE KINASE"/>
    <property type="match status" value="1"/>
</dbReference>
<accession>A0A919Q6I3</accession>
<dbReference type="Gene3D" id="3.30.420.40">
    <property type="match status" value="2"/>
</dbReference>
<dbReference type="InterPro" id="IPR049874">
    <property type="entry name" value="ROK_cs"/>
</dbReference>